<keyword evidence="3" id="KW-1185">Reference proteome</keyword>
<feature type="transmembrane region" description="Helical" evidence="1">
    <location>
        <begin position="46"/>
        <end position="69"/>
    </location>
</feature>
<reference evidence="2 3" key="1">
    <citation type="submission" date="2020-08" db="EMBL/GenBank/DDBJ databases">
        <title>Genomic Encyclopedia of Type Strains, Phase III (KMG-III): the genomes of soil and plant-associated and newly described type strains.</title>
        <authorList>
            <person name="Whitman W."/>
        </authorList>
    </citation>
    <scope>NUCLEOTIDE SEQUENCE [LARGE SCALE GENOMIC DNA]</scope>
    <source>
        <strain evidence="2 3">CECT 8960</strain>
    </source>
</reference>
<dbReference type="Proteomes" id="UP000520767">
    <property type="component" value="Unassembled WGS sequence"/>
</dbReference>
<gene>
    <name evidence="2" type="ORF">FHR82_006242</name>
</gene>
<sequence>MDGLVTTLVAVGGTLAGSGLTYLFGWFTARRAERVGRAERLRQDRIAAFTSFAGAITGLRQSVVTAWFARRDGPAPTEQTEADRLVR</sequence>
<protein>
    <submittedName>
        <fullName evidence="2">Uncharacterized protein</fullName>
    </submittedName>
</protein>
<dbReference type="AlphaFoldDB" id="A0A7W7QAH1"/>
<dbReference type="RefSeq" id="WP_184814022.1">
    <property type="nucleotide sequence ID" value="NZ_JACHJQ010000006.1"/>
</dbReference>
<proteinExistence type="predicted"/>
<organism evidence="2 3">
    <name type="scientific">Actinophytocola algeriensis</name>
    <dbReference type="NCBI Taxonomy" id="1768010"/>
    <lineage>
        <taxon>Bacteria</taxon>
        <taxon>Bacillati</taxon>
        <taxon>Actinomycetota</taxon>
        <taxon>Actinomycetes</taxon>
        <taxon>Pseudonocardiales</taxon>
        <taxon>Pseudonocardiaceae</taxon>
    </lineage>
</organism>
<feature type="transmembrane region" description="Helical" evidence="1">
    <location>
        <begin position="6"/>
        <end position="25"/>
    </location>
</feature>
<accession>A0A7W7QAH1</accession>
<keyword evidence="1" id="KW-0812">Transmembrane</keyword>
<dbReference type="EMBL" id="JACHJQ010000006">
    <property type="protein sequence ID" value="MBB4909984.1"/>
    <property type="molecule type" value="Genomic_DNA"/>
</dbReference>
<name>A0A7W7QAH1_9PSEU</name>
<evidence type="ECO:0000313" key="3">
    <source>
        <dbReference type="Proteomes" id="UP000520767"/>
    </source>
</evidence>
<evidence type="ECO:0000313" key="2">
    <source>
        <dbReference type="EMBL" id="MBB4909984.1"/>
    </source>
</evidence>
<keyword evidence="1" id="KW-0472">Membrane</keyword>
<evidence type="ECO:0000256" key="1">
    <source>
        <dbReference type="SAM" id="Phobius"/>
    </source>
</evidence>
<keyword evidence="1" id="KW-1133">Transmembrane helix</keyword>
<comment type="caution">
    <text evidence="2">The sequence shown here is derived from an EMBL/GenBank/DDBJ whole genome shotgun (WGS) entry which is preliminary data.</text>
</comment>